<dbReference type="SUPFAM" id="SSF111384">
    <property type="entry name" value="OmpH-like"/>
    <property type="match status" value="1"/>
</dbReference>
<accession>A0A399SUJ4</accession>
<dbReference type="InterPro" id="IPR005632">
    <property type="entry name" value="Chaperone_Skp"/>
</dbReference>
<comment type="similarity">
    <text evidence="1">Belongs to the Skp family.</text>
</comment>
<dbReference type="Proteomes" id="UP000265926">
    <property type="component" value="Unassembled WGS sequence"/>
</dbReference>
<reference evidence="4 5" key="1">
    <citation type="submission" date="2018-08" db="EMBL/GenBank/DDBJ databases">
        <title>Pallidiluteibacterium maritimus gen. nov., sp. nov., isolated from coastal sediment.</title>
        <authorList>
            <person name="Zhou L.Y."/>
        </authorList>
    </citation>
    <scope>NUCLEOTIDE SEQUENCE [LARGE SCALE GENOMIC DNA]</scope>
    <source>
        <strain evidence="4 5">XSD2</strain>
    </source>
</reference>
<proteinExistence type="inferred from homology"/>
<dbReference type="SMART" id="SM00935">
    <property type="entry name" value="OmpH"/>
    <property type="match status" value="1"/>
</dbReference>
<organism evidence="4 5">
    <name type="scientific">Maribellus luteus</name>
    <dbReference type="NCBI Taxonomy" id="2305463"/>
    <lineage>
        <taxon>Bacteria</taxon>
        <taxon>Pseudomonadati</taxon>
        <taxon>Bacteroidota</taxon>
        <taxon>Bacteroidia</taxon>
        <taxon>Marinilabiliales</taxon>
        <taxon>Prolixibacteraceae</taxon>
        <taxon>Maribellus</taxon>
    </lineage>
</organism>
<keyword evidence="3" id="KW-0812">Transmembrane</keyword>
<dbReference type="InterPro" id="IPR024930">
    <property type="entry name" value="Skp_dom_sf"/>
</dbReference>
<dbReference type="GO" id="GO:0005829">
    <property type="term" value="C:cytosol"/>
    <property type="evidence" value="ECO:0007669"/>
    <property type="project" value="TreeGrafter"/>
</dbReference>
<evidence type="ECO:0000256" key="2">
    <source>
        <dbReference type="ARBA" id="ARBA00022729"/>
    </source>
</evidence>
<keyword evidence="3" id="KW-0472">Membrane</keyword>
<dbReference type="GO" id="GO:0050821">
    <property type="term" value="P:protein stabilization"/>
    <property type="evidence" value="ECO:0007669"/>
    <property type="project" value="TreeGrafter"/>
</dbReference>
<keyword evidence="2" id="KW-0732">Signal</keyword>
<evidence type="ECO:0000256" key="1">
    <source>
        <dbReference type="ARBA" id="ARBA00009091"/>
    </source>
</evidence>
<dbReference type="Pfam" id="PF03938">
    <property type="entry name" value="OmpH"/>
    <property type="match status" value="1"/>
</dbReference>
<dbReference type="GO" id="GO:0051082">
    <property type="term" value="F:unfolded protein binding"/>
    <property type="evidence" value="ECO:0007669"/>
    <property type="project" value="InterPro"/>
</dbReference>
<protein>
    <submittedName>
        <fullName evidence="4">OmpH family outer membrane protein</fullName>
    </submittedName>
</protein>
<keyword evidence="3" id="KW-1133">Transmembrane helix</keyword>
<evidence type="ECO:0000313" key="4">
    <source>
        <dbReference type="EMBL" id="RIJ46424.1"/>
    </source>
</evidence>
<dbReference type="Gene3D" id="3.30.910.20">
    <property type="entry name" value="Skp domain"/>
    <property type="match status" value="1"/>
</dbReference>
<keyword evidence="5" id="KW-1185">Reference proteome</keyword>
<dbReference type="PANTHER" id="PTHR35089:SF1">
    <property type="entry name" value="CHAPERONE PROTEIN SKP"/>
    <property type="match status" value="1"/>
</dbReference>
<name>A0A399SUJ4_9BACT</name>
<feature type="transmembrane region" description="Helical" evidence="3">
    <location>
        <begin position="6"/>
        <end position="24"/>
    </location>
</feature>
<comment type="caution">
    <text evidence="4">The sequence shown here is derived from an EMBL/GenBank/DDBJ whole genome shotgun (WGS) entry which is preliminary data.</text>
</comment>
<dbReference type="RefSeq" id="WP_119439490.1">
    <property type="nucleotide sequence ID" value="NZ_QWGR01000014.1"/>
</dbReference>
<sequence length="200" mass="22488">MKGSSIVVSVVLFVAVAVLYVLHFTGGNTDGKTSPVRSQGGDSVGGLKIAYVKADSIILNYEMAQDMHDEFTKKQEAYTSEYGTKRQTFEKEAAAFQEKLQRGGFLTEQRAVQERDRLVGKEQEIVKLDQELSAKLMEIQQGNNQKILDNLMDYLKRYNETAKYDFIFNSAEVLIGPEAHNLTSEVLAAMNEEYKATKEQ</sequence>
<dbReference type="EMBL" id="QWGR01000014">
    <property type="protein sequence ID" value="RIJ46424.1"/>
    <property type="molecule type" value="Genomic_DNA"/>
</dbReference>
<dbReference type="PANTHER" id="PTHR35089">
    <property type="entry name" value="CHAPERONE PROTEIN SKP"/>
    <property type="match status" value="1"/>
</dbReference>
<evidence type="ECO:0000256" key="3">
    <source>
        <dbReference type="SAM" id="Phobius"/>
    </source>
</evidence>
<evidence type="ECO:0000313" key="5">
    <source>
        <dbReference type="Proteomes" id="UP000265926"/>
    </source>
</evidence>
<dbReference type="AlphaFoldDB" id="A0A399SUJ4"/>
<gene>
    <name evidence="4" type="ORF">D1614_18595</name>
</gene>
<dbReference type="OrthoDB" id="1493259at2"/>